<sequence>MPDWKTCASSIFLQHKKIESSFYFLESESGDIRGVCKNSINLPLCSRCCHLLPEESQLSNAHTQGAACRKHFQYALQNLERLTL</sequence>
<dbReference type="AlphaFoldDB" id="A0A858PYF5"/>
<protein>
    <submittedName>
        <fullName evidence="1">Uncharacterized protein</fullName>
    </submittedName>
</protein>
<name>A0A858PYF5_9RICK</name>
<accession>A0A858PYF5</accession>
<evidence type="ECO:0000313" key="1">
    <source>
        <dbReference type="EMBL" id="QJC27631.1"/>
    </source>
</evidence>
<keyword evidence="2" id="KW-1185">Reference proteome</keyword>
<dbReference type="Proteomes" id="UP000500930">
    <property type="component" value="Chromosome"/>
</dbReference>
<reference evidence="1 2" key="1">
    <citation type="journal article" date="2020" name="Pathogens">
        <title>First Whole Genome Sequence of Anaplasma platys, an Obligate Intracellular Rickettsial Pathogen of Dogs.</title>
        <authorList>
            <person name="Llanes A."/>
            <person name="Rajeev S."/>
        </authorList>
    </citation>
    <scope>NUCLEOTIDE SEQUENCE [LARGE SCALE GENOMIC DNA]</scope>
    <source>
        <strain evidence="1 2">S3</strain>
    </source>
</reference>
<evidence type="ECO:0000313" key="2">
    <source>
        <dbReference type="Proteomes" id="UP000500930"/>
    </source>
</evidence>
<dbReference type="KEGG" id="aplt:ANPL_02850"/>
<proteinExistence type="predicted"/>
<dbReference type="EMBL" id="CP046391">
    <property type="protein sequence ID" value="QJC27631.1"/>
    <property type="molecule type" value="Genomic_DNA"/>
</dbReference>
<organism evidence="1 2">
    <name type="scientific">Anaplasma platys</name>
    <dbReference type="NCBI Taxonomy" id="949"/>
    <lineage>
        <taxon>Bacteria</taxon>
        <taxon>Pseudomonadati</taxon>
        <taxon>Pseudomonadota</taxon>
        <taxon>Alphaproteobacteria</taxon>
        <taxon>Rickettsiales</taxon>
        <taxon>Anaplasmataceae</taxon>
        <taxon>Anaplasma</taxon>
    </lineage>
</organism>
<gene>
    <name evidence="1" type="ORF">ANPL_02850</name>
</gene>